<feature type="compositionally biased region" description="Acidic residues" evidence="1">
    <location>
        <begin position="253"/>
        <end position="271"/>
    </location>
</feature>
<dbReference type="PANTHER" id="PTHR47190">
    <property type="entry name" value="DEHYDROGENASE, PUTATIVE-RELATED"/>
    <property type="match status" value="1"/>
</dbReference>
<dbReference type="EMBL" id="JAPCWZ010000006">
    <property type="protein sequence ID" value="KAK8859102.1"/>
    <property type="molecule type" value="Genomic_DNA"/>
</dbReference>
<dbReference type="PANTHER" id="PTHR47190:SF1">
    <property type="entry name" value="GLUCOSE-METHANOL-CHOLINE OXIDOREDUCTASE N-TERMINAL DOMAIN-CONTAINING PROTEIN"/>
    <property type="match status" value="1"/>
</dbReference>
<gene>
    <name evidence="4" type="ORF">PGQ11_009836</name>
</gene>
<name>A0ABR2I8G7_9PEZI</name>
<dbReference type="Gene3D" id="2.60.40.1210">
    <property type="entry name" value="Cellobiose dehydrogenase, cytochrome domain"/>
    <property type="match status" value="1"/>
</dbReference>
<keyword evidence="2" id="KW-0732">Signal</keyword>
<evidence type="ECO:0000313" key="5">
    <source>
        <dbReference type="Proteomes" id="UP001390339"/>
    </source>
</evidence>
<protein>
    <submittedName>
        <fullName evidence="4">Cellobiose dehydrogenase</fullName>
    </submittedName>
</protein>
<sequence length="271" mass="27397">MAPNHSRVPAITLTLLALSTPGALGQKKVTNEFTDPATGIVLQRFFGAKSGFGFGIALPPAASNPTAPATNSFIGQLTFPLNNGAGWGGWSLTGDMKGPLLMAAWSDGASVVSSFRQAANEKDNPPEVTGNFSVKPIAKGTSVNNTFLTYTFLCEGCLGAQLGLDPNTAGTGKSKGSGVEMGWALSDKPVGNPGSSAGVLAFHNIGEGGFKADLALARRPEFDTWAALAGPPVAGAAGAKPFDTTKGGSGGDSGDEDSGDDDSGDESDDDD</sequence>
<feature type="chain" id="PRO_5047403895" evidence="2">
    <location>
        <begin position="26"/>
        <end position="271"/>
    </location>
</feature>
<dbReference type="InterPro" id="IPR015920">
    <property type="entry name" value="Cellobiose_DH-like_cyt"/>
</dbReference>
<evidence type="ECO:0000256" key="1">
    <source>
        <dbReference type="SAM" id="MobiDB-lite"/>
    </source>
</evidence>
<evidence type="ECO:0000259" key="3">
    <source>
        <dbReference type="Pfam" id="PF16010"/>
    </source>
</evidence>
<dbReference type="CDD" id="cd09630">
    <property type="entry name" value="CDH_like_cytochrome"/>
    <property type="match status" value="1"/>
</dbReference>
<proteinExistence type="predicted"/>
<dbReference type="SUPFAM" id="SSF49344">
    <property type="entry name" value="CBD9-like"/>
    <property type="match status" value="1"/>
</dbReference>
<feature type="compositionally biased region" description="Low complexity" evidence="1">
    <location>
        <begin position="232"/>
        <end position="241"/>
    </location>
</feature>
<evidence type="ECO:0000313" key="4">
    <source>
        <dbReference type="EMBL" id="KAK8859102.1"/>
    </source>
</evidence>
<comment type="caution">
    <text evidence="4">The sequence shown here is derived from an EMBL/GenBank/DDBJ whole genome shotgun (WGS) entry which is preliminary data.</text>
</comment>
<reference evidence="4 5" key="1">
    <citation type="journal article" date="2024" name="IMA Fungus">
        <title>Apiospora arundinis, a panoply of carbohydrate-active enzymes and secondary metabolites.</title>
        <authorList>
            <person name="Sorensen T."/>
            <person name="Petersen C."/>
            <person name="Muurmann A.T."/>
            <person name="Christiansen J.V."/>
            <person name="Brundto M.L."/>
            <person name="Overgaard C.K."/>
            <person name="Boysen A.T."/>
            <person name="Wollenberg R.D."/>
            <person name="Larsen T.O."/>
            <person name="Sorensen J.L."/>
            <person name="Nielsen K.L."/>
            <person name="Sondergaard T.E."/>
        </authorList>
    </citation>
    <scope>NUCLEOTIDE SEQUENCE [LARGE SCALE GENOMIC DNA]</scope>
    <source>
        <strain evidence="4 5">AAU 773</strain>
    </source>
</reference>
<evidence type="ECO:0000256" key="2">
    <source>
        <dbReference type="SAM" id="SignalP"/>
    </source>
</evidence>
<feature type="signal peptide" evidence="2">
    <location>
        <begin position="1"/>
        <end position="25"/>
    </location>
</feature>
<dbReference type="Proteomes" id="UP001390339">
    <property type="component" value="Unassembled WGS sequence"/>
</dbReference>
<dbReference type="Pfam" id="PF16010">
    <property type="entry name" value="CDH-cyt"/>
    <property type="match status" value="1"/>
</dbReference>
<feature type="region of interest" description="Disordered" evidence="1">
    <location>
        <begin position="232"/>
        <end position="271"/>
    </location>
</feature>
<organism evidence="4 5">
    <name type="scientific">Apiospora arundinis</name>
    <dbReference type="NCBI Taxonomy" id="335852"/>
    <lineage>
        <taxon>Eukaryota</taxon>
        <taxon>Fungi</taxon>
        <taxon>Dikarya</taxon>
        <taxon>Ascomycota</taxon>
        <taxon>Pezizomycotina</taxon>
        <taxon>Sordariomycetes</taxon>
        <taxon>Xylariomycetidae</taxon>
        <taxon>Amphisphaeriales</taxon>
        <taxon>Apiosporaceae</taxon>
        <taxon>Apiospora</taxon>
    </lineage>
</organism>
<feature type="domain" description="Cellobiose dehydrogenase-like cytochrome" evidence="3">
    <location>
        <begin position="33"/>
        <end position="223"/>
    </location>
</feature>
<accession>A0ABR2I8G7</accession>
<keyword evidence="5" id="KW-1185">Reference proteome</keyword>
<dbReference type="InterPro" id="IPR053208">
    <property type="entry name" value="GMC_Oxidoreductase_CD"/>
</dbReference>